<dbReference type="PANTHER" id="PTHR30290:SF64">
    <property type="entry name" value="ABC TRANSPORTER PERIPLASMIC BINDING PROTEIN"/>
    <property type="match status" value="1"/>
</dbReference>
<dbReference type="CDD" id="cd08497">
    <property type="entry name" value="MbnE-like"/>
    <property type="match status" value="1"/>
</dbReference>
<dbReference type="PIRSF" id="PIRSF002741">
    <property type="entry name" value="MppA"/>
    <property type="match status" value="1"/>
</dbReference>
<gene>
    <name evidence="3" type="primary">appA</name>
    <name evidence="3" type="ORF">EHSB41UT_03080</name>
</gene>
<evidence type="ECO:0000313" key="4">
    <source>
        <dbReference type="Proteomes" id="UP000196573"/>
    </source>
</evidence>
<dbReference type="RefSeq" id="WP_087111446.1">
    <property type="nucleotide sequence ID" value="NZ_CBCSCN010000007.1"/>
</dbReference>
<dbReference type="GO" id="GO:0015833">
    <property type="term" value="P:peptide transport"/>
    <property type="evidence" value="ECO:0007669"/>
    <property type="project" value="TreeGrafter"/>
</dbReference>
<reference evidence="3 4" key="1">
    <citation type="submission" date="2017-03" db="EMBL/GenBank/DDBJ databases">
        <authorList>
            <person name="Afonso C.L."/>
            <person name="Miller P.J."/>
            <person name="Scott M.A."/>
            <person name="Spackman E."/>
            <person name="Goraichik I."/>
            <person name="Dimitrov K.M."/>
            <person name="Suarez D.L."/>
            <person name="Swayne D.E."/>
        </authorList>
    </citation>
    <scope>NUCLEOTIDE SEQUENCE [LARGE SCALE GENOMIC DNA]</scope>
    <source>
        <strain evidence="3">SB41UT1</strain>
    </source>
</reference>
<dbReference type="InterPro" id="IPR039424">
    <property type="entry name" value="SBP_5"/>
</dbReference>
<dbReference type="Gene3D" id="3.10.105.10">
    <property type="entry name" value="Dipeptide-binding Protein, Domain 3"/>
    <property type="match status" value="1"/>
</dbReference>
<dbReference type="Pfam" id="PF00496">
    <property type="entry name" value="SBP_bac_5"/>
    <property type="match status" value="1"/>
</dbReference>
<dbReference type="InterPro" id="IPR030678">
    <property type="entry name" value="Peptide/Ni-bd"/>
</dbReference>
<accession>A0A1X7AM09</accession>
<feature type="domain" description="Solute-binding protein family 5" evidence="2">
    <location>
        <begin position="118"/>
        <end position="506"/>
    </location>
</feature>
<organism evidence="3 4">
    <name type="scientific">Parendozoicomonas haliclonae</name>
    <dbReference type="NCBI Taxonomy" id="1960125"/>
    <lineage>
        <taxon>Bacteria</taxon>
        <taxon>Pseudomonadati</taxon>
        <taxon>Pseudomonadota</taxon>
        <taxon>Gammaproteobacteria</taxon>
        <taxon>Oceanospirillales</taxon>
        <taxon>Endozoicomonadaceae</taxon>
        <taxon>Parendozoicomonas</taxon>
    </lineage>
</organism>
<dbReference type="EMBL" id="FWPT01000007">
    <property type="protein sequence ID" value="SMA49141.1"/>
    <property type="molecule type" value="Genomic_DNA"/>
</dbReference>
<keyword evidence="1" id="KW-0732">Signal</keyword>
<dbReference type="GO" id="GO:0043190">
    <property type="term" value="C:ATP-binding cassette (ABC) transporter complex"/>
    <property type="evidence" value="ECO:0007669"/>
    <property type="project" value="InterPro"/>
</dbReference>
<dbReference type="OrthoDB" id="9803988at2"/>
<dbReference type="InterPro" id="IPR000914">
    <property type="entry name" value="SBP_5_dom"/>
</dbReference>
<dbReference type="Proteomes" id="UP000196573">
    <property type="component" value="Unassembled WGS sequence"/>
</dbReference>
<dbReference type="Gene3D" id="3.40.190.10">
    <property type="entry name" value="Periplasmic binding protein-like II"/>
    <property type="match status" value="1"/>
</dbReference>
<dbReference type="SUPFAM" id="SSF53850">
    <property type="entry name" value="Periplasmic binding protein-like II"/>
    <property type="match status" value="1"/>
</dbReference>
<dbReference type="GO" id="GO:0030288">
    <property type="term" value="C:outer membrane-bounded periplasmic space"/>
    <property type="evidence" value="ECO:0007669"/>
    <property type="project" value="TreeGrafter"/>
</dbReference>
<dbReference type="GO" id="GO:1904680">
    <property type="term" value="F:peptide transmembrane transporter activity"/>
    <property type="evidence" value="ECO:0007669"/>
    <property type="project" value="TreeGrafter"/>
</dbReference>
<dbReference type="PANTHER" id="PTHR30290">
    <property type="entry name" value="PERIPLASMIC BINDING COMPONENT OF ABC TRANSPORTER"/>
    <property type="match status" value="1"/>
</dbReference>
<sequence length="622" mass="71731">MAHKLTTGQTKFPLHYFLHILCGGLWLLTLLAQAEEDVSFTHAIAIHGQPRHGPDMKHFDYVNPQAPKGGSFRQAQIGNFDTFHLYGPNGKAPHFLFFTYETLLTRSWDEPLTKYGVLVKTIEEPKDKSWVAFHLHPEARFHDGKPITAEDVVFTFYKLTDEGGLFWRQFYQDVEKVEATSRQRVLFTFKHNRNRELALTLGQMPVLPSHWWQGRDFTATTLDIPVGSGPYRVKRYKPGRYVEYERVRDYWAKDHPVNVGRFNFDTVRTEFYGDVNVVIEAMNSGLLDIRLESDARYWNSGYSRSALNEGRLVKKLWPNHNPQTQSLVINSRRPWLNDIRVREALAVLLELDWVLDKLLDGTMNRATSLFAGTELAAPPIAGPDERELVDAFHNQIPSRFYSENWPPAQTLSKRERLKYALNLLQQAGFTLDNGTLLTPAGKPFTLELMLTDPTLERLMQSQVRRFASAGIQLSLRTVESARYLKYVRALDFELIIHTFRHTPVPGSEQRSFWGSENSNEPGTLNLAGVQHPAIDHLTDRIPQTRSWQELLTTIRAMDRLLLWQFQVIPLSYAPNWQVIVSDRMVLPATKPRYTFDRSTWWSTAAQSAATLNQSENNHDRRK</sequence>
<protein>
    <submittedName>
        <fullName evidence="3">Oligopeptide-binding protein AppA</fullName>
    </submittedName>
</protein>
<evidence type="ECO:0000259" key="2">
    <source>
        <dbReference type="Pfam" id="PF00496"/>
    </source>
</evidence>
<keyword evidence="4" id="KW-1185">Reference proteome</keyword>
<dbReference type="GO" id="GO:0042884">
    <property type="term" value="P:microcin transport"/>
    <property type="evidence" value="ECO:0007669"/>
    <property type="project" value="TreeGrafter"/>
</dbReference>
<dbReference type="AlphaFoldDB" id="A0A1X7AM09"/>
<evidence type="ECO:0000313" key="3">
    <source>
        <dbReference type="EMBL" id="SMA49141.1"/>
    </source>
</evidence>
<name>A0A1X7AM09_9GAMM</name>
<evidence type="ECO:0000256" key="1">
    <source>
        <dbReference type="ARBA" id="ARBA00022729"/>
    </source>
</evidence>
<proteinExistence type="predicted"/>